<evidence type="ECO:0000313" key="1">
    <source>
        <dbReference type="EMBL" id="KYC46495.1"/>
    </source>
</evidence>
<evidence type="ECO:0000313" key="2">
    <source>
        <dbReference type="Proteomes" id="UP000075398"/>
    </source>
</evidence>
<comment type="caution">
    <text evidence="1">The sequence shown here is derived from an EMBL/GenBank/DDBJ whole genome shotgun (WGS) entry which is preliminary data.</text>
</comment>
<dbReference type="EMBL" id="LNGC01000195">
    <property type="protein sequence ID" value="KYC46495.1"/>
    <property type="molecule type" value="Genomic_DNA"/>
</dbReference>
<dbReference type="Proteomes" id="UP000075398">
    <property type="component" value="Unassembled WGS sequence"/>
</dbReference>
<sequence length="189" mass="21782">MRTKIAVSIFFIAFVLISISQVSAKVLVLDDPTDNLRKLLSNQEYDVMPIPITGQIILEERNYFNRYEAVYLSEKIFAELKEPNIIVNRKRDPSGLGFITVVEGRPDTGVISQKTKVSLQRAYSRNVPLYGYNSNGVARISFVDTKVEKDKRFDIGIDHPRTPVYYKINDPTCATIPVWEICWEYTQRR</sequence>
<gene>
    <name evidence="1" type="ORF">AMQ22_02121</name>
</gene>
<proteinExistence type="predicted"/>
<name>A0A150INU2_9EURY</name>
<organism evidence="1 2">
    <name type="scientific">Candidatus Methanofastidiosum methylothiophilum</name>
    <dbReference type="NCBI Taxonomy" id="1705564"/>
    <lineage>
        <taxon>Archaea</taxon>
        <taxon>Methanobacteriati</taxon>
        <taxon>Methanobacteriota</taxon>
        <taxon>Stenosarchaea group</taxon>
        <taxon>Candidatus Methanofastidiosia</taxon>
        <taxon>Candidatus Methanofastidiosales</taxon>
        <taxon>Candidatus Methanofastidiosaceae</taxon>
        <taxon>Candidatus Methanofastidiosum</taxon>
    </lineage>
</organism>
<dbReference type="AlphaFoldDB" id="A0A150INU2"/>
<accession>A0A150INU2</accession>
<protein>
    <submittedName>
        <fullName evidence="1">Uncharacterized protein</fullName>
    </submittedName>
</protein>
<reference evidence="1 2" key="1">
    <citation type="journal article" date="2016" name="ISME J.">
        <title>Chasing the elusive Euryarchaeota class WSA2: genomes reveal a uniquely fastidious methyl-reducing methanogen.</title>
        <authorList>
            <person name="Nobu M.K."/>
            <person name="Narihiro T."/>
            <person name="Kuroda K."/>
            <person name="Mei R."/>
            <person name="Liu W.T."/>
        </authorList>
    </citation>
    <scope>NUCLEOTIDE SEQUENCE [LARGE SCALE GENOMIC DNA]</scope>
    <source>
        <strain evidence="1">U1lsi0528_Bin055</strain>
    </source>
</reference>